<feature type="domain" description="RNA-binding S4" evidence="7">
    <location>
        <begin position="222"/>
        <end position="282"/>
    </location>
</feature>
<dbReference type="PANTHER" id="PTHR47683">
    <property type="entry name" value="PSEUDOURIDINE SYNTHASE FAMILY PROTEIN-RELATED"/>
    <property type="match status" value="1"/>
</dbReference>
<organism evidence="8 9">
    <name type="scientific">Cellulomonas terrae</name>
    <dbReference type="NCBI Taxonomy" id="311234"/>
    <lineage>
        <taxon>Bacteria</taxon>
        <taxon>Bacillati</taxon>
        <taxon>Actinomycetota</taxon>
        <taxon>Actinomycetes</taxon>
        <taxon>Micrococcales</taxon>
        <taxon>Cellulomonadaceae</taxon>
        <taxon>Cellulomonas</taxon>
    </lineage>
</organism>
<evidence type="ECO:0000313" key="9">
    <source>
        <dbReference type="Proteomes" id="UP000321049"/>
    </source>
</evidence>
<dbReference type="PANTHER" id="PTHR47683:SF2">
    <property type="entry name" value="RNA-BINDING S4 DOMAIN-CONTAINING PROTEIN"/>
    <property type="match status" value="1"/>
</dbReference>
<dbReference type="SUPFAM" id="SSF55174">
    <property type="entry name" value="Alpha-L RNA-binding motif"/>
    <property type="match status" value="1"/>
</dbReference>
<feature type="region of interest" description="Disordered" evidence="6">
    <location>
        <begin position="1"/>
        <end position="215"/>
    </location>
</feature>
<dbReference type="Proteomes" id="UP000321049">
    <property type="component" value="Unassembled WGS sequence"/>
</dbReference>
<dbReference type="InterPro" id="IPR002942">
    <property type="entry name" value="S4_RNA-bd"/>
</dbReference>
<dbReference type="InterPro" id="IPR036986">
    <property type="entry name" value="S4_RNA-bd_sf"/>
</dbReference>
<dbReference type="Gene3D" id="3.10.290.10">
    <property type="entry name" value="RNA-binding S4 domain"/>
    <property type="match status" value="1"/>
</dbReference>
<dbReference type="AlphaFoldDB" id="A0A511JH91"/>
<sequence length="459" mass="46006">MSPQERRSGGAGPSGGRGGAPRGSGGSGASRGGSAGGSRGGSGGSAGGARGGSGGGYRGAGGGEGYRGSTGGGDGYRSSGGGGYRGSSAGGDARGGSAGGSRDTGGYRGGASGGGSRDGGGYRGGSSTGGDSRDSGGYRGGSSSGGGSRGATGRSPRGTSGGASRGGPGASSRGGAARPKSGSGYPRSAGVGRPRSDGASSRPRKPSRTPEVTIDVHDPDGVRLQKVLAAAGLGSRRACEDLIAAGRVTVDGNRVDELGVRVDPLTAVIHVDGMRVQLDSSIVTIALNKPKGVVSTMHDPEGRPSIGQFVSDREERLFHVGRLDAETEGLILLTNDGDLANRLSHPSHGVTKVYLVQLEGRVTPSLGNRLVKGVELEDGLAKVDKFQIVQTTPQASLVEIELHEGRNRIVRRIFDEVGYPVTQLVRTQIGPIRLGDLKPGRTRVLSKTEVGSLMTRVGM</sequence>
<comment type="catalytic activity">
    <reaction evidence="1">
        <text>a uridine in RNA = a pseudouridine in RNA</text>
        <dbReference type="Rhea" id="RHEA:48348"/>
        <dbReference type="Rhea" id="RHEA-COMP:12068"/>
        <dbReference type="Rhea" id="RHEA-COMP:12069"/>
        <dbReference type="ChEBI" id="CHEBI:65314"/>
        <dbReference type="ChEBI" id="CHEBI:65315"/>
    </reaction>
</comment>
<dbReference type="PROSITE" id="PS01149">
    <property type="entry name" value="PSI_RSU"/>
    <property type="match status" value="1"/>
</dbReference>
<dbReference type="GO" id="GO:0003723">
    <property type="term" value="F:RNA binding"/>
    <property type="evidence" value="ECO:0007669"/>
    <property type="project" value="UniProtKB-KW"/>
</dbReference>
<dbReference type="SUPFAM" id="SSF55120">
    <property type="entry name" value="Pseudouridine synthase"/>
    <property type="match status" value="1"/>
</dbReference>
<dbReference type="InterPro" id="IPR020103">
    <property type="entry name" value="PsdUridine_synth_cat_dom_sf"/>
</dbReference>
<comment type="caution">
    <text evidence="8">The sequence shown here is derived from an EMBL/GenBank/DDBJ whole genome shotgun (WGS) entry which is preliminary data.</text>
</comment>
<dbReference type="GO" id="GO:0120159">
    <property type="term" value="F:rRNA pseudouridine synthase activity"/>
    <property type="evidence" value="ECO:0007669"/>
    <property type="project" value="UniProtKB-ARBA"/>
</dbReference>
<dbReference type="InterPro" id="IPR018496">
    <property type="entry name" value="PsdUridine_synth_RsuA/RluB_CS"/>
</dbReference>
<evidence type="ECO:0000256" key="6">
    <source>
        <dbReference type="SAM" id="MobiDB-lite"/>
    </source>
</evidence>
<dbReference type="Gene3D" id="3.30.70.1560">
    <property type="entry name" value="Alpha-L RNA-binding motif"/>
    <property type="match status" value="1"/>
</dbReference>
<evidence type="ECO:0000256" key="5">
    <source>
        <dbReference type="RuleBase" id="RU003887"/>
    </source>
</evidence>
<dbReference type="InterPro" id="IPR000748">
    <property type="entry name" value="PsdUridine_synth_RsuA/RluB/E/F"/>
</dbReference>
<dbReference type="InterPro" id="IPR020094">
    <property type="entry name" value="TruA/RsuA/RluB/E/F_N"/>
</dbReference>
<dbReference type="EMBL" id="BJWH01000003">
    <property type="protein sequence ID" value="GEL97350.1"/>
    <property type="molecule type" value="Genomic_DNA"/>
</dbReference>
<dbReference type="GO" id="GO:0000455">
    <property type="term" value="P:enzyme-directed rRNA pseudouridine synthesis"/>
    <property type="evidence" value="ECO:0007669"/>
    <property type="project" value="UniProtKB-ARBA"/>
</dbReference>
<dbReference type="EC" id="5.4.99.-" evidence="5"/>
<evidence type="ECO:0000259" key="7">
    <source>
        <dbReference type="SMART" id="SM00363"/>
    </source>
</evidence>
<reference evidence="8 9" key="1">
    <citation type="submission" date="2019-07" db="EMBL/GenBank/DDBJ databases">
        <title>Whole genome shotgun sequence of Cellulomonas terrae NBRC 100819.</title>
        <authorList>
            <person name="Hosoyama A."/>
            <person name="Uohara A."/>
            <person name="Ohji S."/>
            <person name="Ichikawa N."/>
        </authorList>
    </citation>
    <scope>NUCLEOTIDE SEQUENCE [LARGE SCALE GENOMIC DNA]</scope>
    <source>
        <strain evidence="8 9">NBRC 100819</strain>
    </source>
</reference>
<proteinExistence type="inferred from homology"/>
<feature type="compositionally biased region" description="Gly residues" evidence="6">
    <location>
        <begin position="159"/>
        <end position="169"/>
    </location>
</feature>
<protein>
    <recommendedName>
        <fullName evidence="5">Pseudouridine synthase</fullName>
        <ecNumber evidence="5">5.4.99.-</ecNumber>
    </recommendedName>
</protein>
<gene>
    <name evidence="8" type="ORF">CTE05_08970</name>
</gene>
<comment type="similarity">
    <text evidence="2 5">Belongs to the pseudouridine synthase RsuA family.</text>
</comment>
<dbReference type="Pfam" id="PF01479">
    <property type="entry name" value="S4"/>
    <property type="match status" value="1"/>
</dbReference>
<feature type="compositionally biased region" description="Gly residues" evidence="6">
    <location>
        <begin position="9"/>
        <end position="128"/>
    </location>
</feature>
<dbReference type="CDD" id="cd02870">
    <property type="entry name" value="PseudoU_synth_RsuA_like"/>
    <property type="match status" value="1"/>
</dbReference>
<dbReference type="PROSITE" id="PS50889">
    <property type="entry name" value="S4"/>
    <property type="match status" value="1"/>
</dbReference>
<dbReference type="InterPro" id="IPR042092">
    <property type="entry name" value="PsdUridine_s_RsuA/RluB/E/F_cat"/>
</dbReference>
<evidence type="ECO:0000256" key="3">
    <source>
        <dbReference type="ARBA" id="ARBA00023235"/>
    </source>
</evidence>
<dbReference type="SMART" id="SM00363">
    <property type="entry name" value="S4"/>
    <property type="match status" value="1"/>
</dbReference>
<dbReference type="CDD" id="cd00165">
    <property type="entry name" value="S4"/>
    <property type="match status" value="1"/>
</dbReference>
<keyword evidence="4" id="KW-0694">RNA-binding</keyword>
<evidence type="ECO:0000256" key="1">
    <source>
        <dbReference type="ARBA" id="ARBA00000073"/>
    </source>
</evidence>
<evidence type="ECO:0000256" key="2">
    <source>
        <dbReference type="ARBA" id="ARBA00008348"/>
    </source>
</evidence>
<keyword evidence="9" id="KW-1185">Reference proteome</keyword>
<dbReference type="InterPro" id="IPR006145">
    <property type="entry name" value="PsdUridine_synth_RsuA/RluA"/>
</dbReference>
<accession>A0A511JH91</accession>
<dbReference type="InterPro" id="IPR050343">
    <property type="entry name" value="RsuA_PseudoU_synthase"/>
</dbReference>
<keyword evidence="3 5" id="KW-0413">Isomerase</keyword>
<evidence type="ECO:0000313" key="8">
    <source>
        <dbReference type="EMBL" id="GEL97350.1"/>
    </source>
</evidence>
<dbReference type="FunFam" id="3.10.290.10:FF:000003">
    <property type="entry name" value="Pseudouridine synthase"/>
    <property type="match status" value="1"/>
</dbReference>
<dbReference type="Pfam" id="PF00849">
    <property type="entry name" value="PseudoU_synth_2"/>
    <property type="match status" value="1"/>
</dbReference>
<dbReference type="Gene3D" id="3.30.70.580">
    <property type="entry name" value="Pseudouridine synthase I, catalytic domain, N-terminal subdomain"/>
    <property type="match status" value="1"/>
</dbReference>
<dbReference type="NCBIfam" id="TIGR00093">
    <property type="entry name" value="pseudouridine synthase"/>
    <property type="match status" value="1"/>
</dbReference>
<evidence type="ECO:0000256" key="4">
    <source>
        <dbReference type="PROSITE-ProRule" id="PRU00182"/>
    </source>
</evidence>
<name>A0A511JH91_9CELL</name>
<feature type="compositionally biased region" description="Gly residues" evidence="6">
    <location>
        <begin position="137"/>
        <end position="150"/>
    </location>
</feature>
<feature type="compositionally biased region" description="Low complexity" evidence="6">
    <location>
        <begin position="170"/>
        <end position="184"/>
    </location>
</feature>